<proteinExistence type="predicted"/>
<accession>A0A177SUW3</accession>
<sequence length="154" mass="17361">MGVHGRLYQIGVVVRDIEAGMQHYRDMLGLGPFKRLDTDYRAWYRGRTVRIANANAFARWGDLYLEMVAPGTGDSTAREWLEQRGEGIFHLGYITDDMNQRPAGSEVCFRPLLDASPDAPSSILHLDTLQALGYFVELTTPELATGLCRWIDEP</sequence>
<evidence type="ECO:0008006" key="3">
    <source>
        <dbReference type="Google" id="ProtNLM"/>
    </source>
</evidence>
<protein>
    <recommendedName>
        <fullName evidence="3">VOC domain-containing protein</fullName>
    </recommendedName>
</protein>
<organism evidence="1 2">
    <name type="scientific">Pseudomonas putida</name>
    <name type="common">Arthrobacter siderocapsulatus</name>
    <dbReference type="NCBI Taxonomy" id="303"/>
    <lineage>
        <taxon>Bacteria</taxon>
        <taxon>Pseudomonadati</taxon>
        <taxon>Pseudomonadota</taxon>
        <taxon>Gammaproteobacteria</taxon>
        <taxon>Pseudomonadales</taxon>
        <taxon>Pseudomonadaceae</taxon>
        <taxon>Pseudomonas</taxon>
    </lineage>
</organism>
<evidence type="ECO:0000313" key="2">
    <source>
        <dbReference type="Proteomes" id="UP000077752"/>
    </source>
</evidence>
<name>A0A177SUW3_PSEPU</name>
<evidence type="ECO:0000313" key="1">
    <source>
        <dbReference type="EMBL" id="OAI94758.1"/>
    </source>
</evidence>
<dbReference type="RefSeq" id="WP_064301330.1">
    <property type="nucleotide sequence ID" value="NZ_LUCV01000004.1"/>
</dbReference>
<dbReference type="SUPFAM" id="SSF54593">
    <property type="entry name" value="Glyoxalase/Bleomycin resistance protein/Dihydroxybiphenyl dioxygenase"/>
    <property type="match status" value="1"/>
</dbReference>
<dbReference type="Pfam" id="PF13669">
    <property type="entry name" value="Glyoxalase_4"/>
    <property type="match status" value="1"/>
</dbReference>
<gene>
    <name evidence="1" type="ORF">AYO28_06930</name>
</gene>
<comment type="caution">
    <text evidence="1">The sequence shown here is derived from an EMBL/GenBank/DDBJ whole genome shotgun (WGS) entry which is preliminary data.</text>
</comment>
<dbReference type="Gene3D" id="3.10.180.10">
    <property type="entry name" value="2,3-Dihydroxybiphenyl 1,2-Dioxygenase, domain 1"/>
    <property type="match status" value="1"/>
</dbReference>
<dbReference type="AlphaFoldDB" id="A0A177SUW3"/>
<dbReference type="InterPro" id="IPR029068">
    <property type="entry name" value="Glyas_Bleomycin-R_OHBP_Dase"/>
</dbReference>
<dbReference type="Proteomes" id="UP000077752">
    <property type="component" value="Unassembled WGS sequence"/>
</dbReference>
<reference evidence="1 2" key="1">
    <citation type="submission" date="2016-03" db="EMBL/GenBank/DDBJ databases">
        <title>Draft Genome Assembly of Pseudomonas putida strain CBF10-2.</title>
        <authorList>
            <person name="Iyer R.S."/>
            <person name="Damania A."/>
        </authorList>
    </citation>
    <scope>NUCLEOTIDE SEQUENCE [LARGE SCALE GENOMIC DNA]</scope>
    <source>
        <strain evidence="1 2">CBF10-2</strain>
    </source>
</reference>
<dbReference type="EMBL" id="LUCV01000004">
    <property type="protein sequence ID" value="OAI94758.1"/>
    <property type="molecule type" value="Genomic_DNA"/>
</dbReference>